<keyword evidence="3" id="KW-1185">Reference proteome</keyword>
<dbReference type="EMBL" id="BAAAUG010000084">
    <property type="protein sequence ID" value="GAA3119713.1"/>
    <property type="molecule type" value="Genomic_DNA"/>
</dbReference>
<dbReference type="Proteomes" id="UP001501637">
    <property type="component" value="Unassembled WGS sequence"/>
</dbReference>
<accession>A0ABP6MML3</accession>
<feature type="chain" id="PRO_5046573858" description="ATP-binding protein" evidence="1">
    <location>
        <begin position="47"/>
        <end position="157"/>
    </location>
</feature>
<reference evidence="3" key="1">
    <citation type="journal article" date="2019" name="Int. J. Syst. Evol. Microbiol.">
        <title>The Global Catalogue of Microorganisms (GCM) 10K type strain sequencing project: providing services to taxonomists for standard genome sequencing and annotation.</title>
        <authorList>
            <consortium name="The Broad Institute Genomics Platform"/>
            <consortium name="The Broad Institute Genome Sequencing Center for Infectious Disease"/>
            <person name="Wu L."/>
            <person name="Ma J."/>
        </authorList>
    </citation>
    <scope>NUCLEOTIDE SEQUENCE [LARGE SCALE GENOMIC DNA]</scope>
    <source>
        <strain evidence="3">JCM 9092</strain>
    </source>
</reference>
<name>A0ABP6MML3_9ACTN</name>
<gene>
    <name evidence="2" type="ORF">GCM10010449_47290</name>
</gene>
<feature type="signal peptide" evidence="1">
    <location>
        <begin position="1"/>
        <end position="46"/>
    </location>
</feature>
<keyword evidence="1" id="KW-0732">Signal</keyword>
<comment type="caution">
    <text evidence="2">The sequence shown here is derived from an EMBL/GenBank/DDBJ whole genome shotgun (WGS) entry which is preliminary data.</text>
</comment>
<protein>
    <recommendedName>
        <fullName evidence="4">ATP-binding protein</fullName>
    </recommendedName>
</protein>
<proteinExistence type="predicted"/>
<sequence length="157" mass="15044">MFTVVGRSKVPVIKDALKMKQSAAKTLGVAALGAAFAAAGAGAANAAPGLPDATGALGSATAMLPMDQVGEKLPAGGPEAIAAGQNVVGSTLEASAPTVGKLGESMKHADDRGKPAAADPLSGLLGGLPVAKALPLDGLPLQGLPTQGLPVNGLPLG</sequence>
<evidence type="ECO:0000313" key="2">
    <source>
        <dbReference type="EMBL" id="GAA3119713.1"/>
    </source>
</evidence>
<evidence type="ECO:0000256" key="1">
    <source>
        <dbReference type="SAM" id="SignalP"/>
    </source>
</evidence>
<organism evidence="2 3">
    <name type="scientific">Streptomyces rectiviolaceus</name>
    <dbReference type="NCBI Taxonomy" id="332591"/>
    <lineage>
        <taxon>Bacteria</taxon>
        <taxon>Bacillati</taxon>
        <taxon>Actinomycetota</taxon>
        <taxon>Actinomycetes</taxon>
        <taxon>Kitasatosporales</taxon>
        <taxon>Streptomycetaceae</taxon>
        <taxon>Streptomyces</taxon>
    </lineage>
</organism>
<evidence type="ECO:0000313" key="3">
    <source>
        <dbReference type="Proteomes" id="UP001501637"/>
    </source>
</evidence>
<evidence type="ECO:0008006" key="4">
    <source>
        <dbReference type="Google" id="ProtNLM"/>
    </source>
</evidence>